<dbReference type="PANTHER" id="PTHR20426">
    <property type="entry name" value="RIBOSOME BIOGENESIS PROTEIN TSR3 HOMOLOG"/>
    <property type="match status" value="1"/>
</dbReference>
<feature type="compositionally biased region" description="Acidic residues" evidence="7">
    <location>
        <begin position="244"/>
        <end position="265"/>
    </location>
</feature>
<reference evidence="10 11" key="1">
    <citation type="journal article" date="2007" name="Proc. Natl. Acad. Sci. U.S.A.">
        <title>Independent sorting-out of thousands of duplicated gene pairs in two yeast species descended from a whole-genome duplication.</title>
        <authorList>
            <person name="Scannell D.R."/>
            <person name="Frank A.C."/>
            <person name="Conant G.C."/>
            <person name="Byrne K.P."/>
            <person name="Woolfit M."/>
            <person name="Wolfe K.H."/>
        </authorList>
    </citation>
    <scope>NUCLEOTIDE SEQUENCE [LARGE SCALE GENOMIC DNA]</scope>
    <source>
        <strain evidence="11">ATCC 22028 / DSM 70294 / BCRC 21397 / CBS 2163 / NBRC 10782 / NRRL Y-8283 / UCD 57-17</strain>
    </source>
</reference>
<evidence type="ECO:0000256" key="7">
    <source>
        <dbReference type="SAM" id="MobiDB-lite"/>
    </source>
</evidence>
<dbReference type="Pfam" id="PF04034">
    <property type="entry name" value="Ribo_biogen_C"/>
    <property type="match status" value="1"/>
</dbReference>
<keyword evidence="5 6" id="KW-0949">S-adenosyl-L-methionine</keyword>
<evidence type="ECO:0000313" key="11">
    <source>
        <dbReference type="Proteomes" id="UP000000267"/>
    </source>
</evidence>
<evidence type="ECO:0000256" key="2">
    <source>
        <dbReference type="ARBA" id="ARBA00022517"/>
    </source>
</evidence>
<dbReference type="STRING" id="436907.A7TJW6"/>
<dbReference type="GO" id="GO:0005777">
    <property type="term" value="C:peroxisome"/>
    <property type="evidence" value="ECO:0007669"/>
    <property type="project" value="EnsemblFungi"/>
</dbReference>
<evidence type="ECO:0000313" key="10">
    <source>
        <dbReference type="EMBL" id="EDO17428.1"/>
    </source>
</evidence>
<sequence>MAKGKNKQHEARTGKPSRGSNGHSSKLNHKHMEMKKYGKNISQDDKFPVKLAMWDFDHCDPKRCSGKRLERLGLIKSLRVGQKFQGVVVSPNGKGVLCPNDREIVEEFGASVVECSWARLDEVPFNKIGGKHERLLPYLVAANQVNYGRPWRLNCVEALAACFAIVGRMDWAAELLSNFSWGLGFLEINEELLKIYQQCTDSESVKKAEEEWLAKIEQEIQERKTQARESDIWMMGNTNRNMNGDDDEEEGNSYEALSGDDYEEENNNKSARYDNLGNIIESEEDYDDYDDEEDRVEVKYDSLGNIIENSDYEQYEEEKELRYDSLGNLIESEGEISSEEEDEVGDEDEVDYEEDKIEHKMENLKV</sequence>
<keyword evidence="1 6" id="KW-0963">Cytoplasm</keyword>
<dbReference type="GO" id="GO:1904047">
    <property type="term" value="F:S-adenosyl-L-methionine binding"/>
    <property type="evidence" value="ECO:0007669"/>
    <property type="project" value="UniProtKB-UniRule"/>
</dbReference>
<dbReference type="RefSeq" id="XP_001645286.1">
    <property type="nucleotide sequence ID" value="XM_001645236.1"/>
</dbReference>
<keyword evidence="2 6" id="KW-0690">Ribosome biogenesis</keyword>
<dbReference type="EC" id="2.5.1.157" evidence="6"/>
<dbReference type="OrthoDB" id="10262062at2759"/>
<gene>
    <name evidence="6" type="primary">TSR3</name>
    <name evidence="10" type="ORF">Kpol_1037p24</name>
</gene>
<comment type="catalytic activity">
    <reaction evidence="6">
        <text>an N(1)-methylpseudouridine in rRNA + S-adenosyl-L-methionine = N(1)-methyl-N(3)-[(3S)-3-amino-3-carboxypropyl]pseudouridine in rRNA + S-methyl-5'-thioadenosine + H(+)</text>
        <dbReference type="Rhea" id="RHEA:63296"/>
        <dbReference type="Rhea" id="RHEA-COMP:11634"/>
        <dbReference type="Rhea" id="RHEA-COMP:16310"/>
        <dbReference type="ChEBI" id="CHEBI:15378"/>
        <dbReference type="ChEBI" id="CHEBI:17509"/>
        <dbReference type="ChEBI" id="CHEBI:59789"/>
        <dbReference type="ChEBI" id="CHEBI:74890"/>
        <dbReference type="ChEBI" id="CHEBI:146234"/>
        <dbReference type="EC" id="2.5.1.157"/>
    </reaction>
</comment>
<feature type="region of interest" description="Disordered" evidence="7">
    <location>
        <begin position="1"/>
        <end position="28"/>
    </location>
</feature>
<dbReference type="FunCoup" id="A7TJW6">
    <property type="interactions" value="820"/>
</dbReference>
<feature type="region of interest" description="Disordered" evidence="7">
    <location>
        <begin position="332"/>
        <end position="366"/>
    </location>
</feature>
<keyword evidence="3 6" id="KW-0698">rRNA processing</keyword>
<evidence type="ECO:0000256" key="3">
    <source>
        <dbReference type="ARBA" id="ARBA00022552"/>
    </source>
</evidence>
<proteinExistence type="inferred from homology"/>
<dbReference type="InParanoid" id="A7TJW6"/>
<dbReference type="GeneID" id="5545645"/>
<dbReference type="PANTHER" id="PTHR20426:SF0">
    <property type="entry name" value="18S RRNA AMINOCARBOXYPROPYLTRANSFERASE"/>
    <property type="match status" value="1"/>
</dbReference>
<evidence type="ECO:0000256" key="5">
    <source>
        <dbReference type="ARBA" id="ARBA00022691"/>
    </source>
</evidence>
<protein>
    <recommendedName>
        <fullName evidence="6">18S rRNA aminocarboxypropyltransferase</fullName>
        <ecNumber evidence="6">2.5.1.157</ecNumber>
    </recommendedName>
</protein>
<dbReference type="NCBIfam" id="NF002621">
    <property type="entry name" value="PRK02287.1"/>
    <property type="match status" value="1"/>
</dbReference>
<dbReference type="GO" id="GO:0106388">
    <property type="term" value="F:rRNA small subunit aminocarboxypropyltransferase activity"/>
    <property type="evidence" value="ECO:0007669"/>
    <property type="project" value="UniProtKB-EC"/>
</dbReference>
<evidence type="ECO:0000259" key="8">
    <source>
        <dbReference type="Pfam" id="PF04034"/>
    </source>
</evidence>
<evidence type="ECO:0000259" key="9">
    <source>
        <dbReference type="Pfam" id="PF04068"/>
    </source>
</evidence>
<evidence type="ECO:0000256" key="6">
    <source>
        <dbReference type="HAMAP-Rule" id="MF_03146"/>
    </source>
</evidence>
<dbReference type="EMBL" id="DS480404">
    <property type="protein sequence ID" value="EDO17428.1"/>
    <property type="molecule type" value="Genomic_DNA"/>
</dbReference>
<feature type="domain" description="RNase L inhibitor RLI-like possible metal-binding" evidence="9">
    <location>
        <begin position="49"/>
        <end position="83"/>
    </location>
</feature>
<evidence type="ECO:0000256" key="1">
    <source>
        <dbReference type="ARBA" id="ARBA00022490"/>
    </source>
</evidence>
<dbReference type="InterPro" id="IPR007177">
    <property type="entry name" value="Tsr3_C"/>
</dbReference>
<comment type="similarity">
    <text evidence="6">Belongs to the TDD superfamily. TSR3 family.</text>
</comment>
<feature type="domain" description="16S/18S rRNA aminocarboxypropyltransferase Tsr3 C-terminal" evidence="8">
    <location>
        <begin position="87"/>
        <end position="213"/>
    </location>
</feature>
<feature type="binding site" evidence="6">
    <location>
        <position position="113"/>
    </location>
    <ligand>
        <name>S-adenosyl-L-methionine</name>
        <dbReference type="ChEBI" id="CHEBI:59789"/>
    </ligand>
</feature>
<feature type="region of interest" description="Disordered" evidence="7">
    <location>
        <begin position="236"/>
        <end position="276"/>
    </location>
</feature>
<dbReference type="GO" id="GO:0000455">
    <property type="term" value="P:enzyme-directed rRNA pseudouridine synthesis"/>
    <property type="evidence" value="ECO:0007669"/>
    <property type="project" value="UniProtKB-UniRule"/>
</dbReference>
<dbReference type="InterPro" id="IPR007209">
    <property type="entry name" value="RNaseL-inhib-like_metal-bd_dom"/>
</dbReference>
<dbReference type="OMA" id="HHIRKGR"/>
<comment type="subcellular location">
    <subcellularLocation>
        <location evidence="6">Cytoplasm</location>
    </subcellularLocation>
    <subcellularLocation>
        <location evidence="6">Nucleus</location>
    </subcellularLocation>
</comment>
<dbReference type="InterPro" id="IPR022968">
    <property type="entry name" value="Tsr3-like"/>
</dbReference>
<keyword evidence="4 6" id="KW-0808">Transferase</keyword>
<feature type="binding site" evidence="6">
    <location>
        <position position="65"/>
    </location>
    <ligand>
        <name>S-adenosyl-L-methionine</name>
        <dbReference type="ChEBI" id="CHEBI:59789"/>
    </ligand>
</feature>
<dbReference type="GO" id="GO:0030490">
    <property type="term" value="P:maturation of SSU-rRNA"/>
    <property type="evidence" value="ECO:0007669"/>
    <property type="project" value="EnsemblFungi"/>
</dbReference>
<dbReference type="KEGG" id="vpo:Kpol_1037p24"/>
<evidence type="ECO:0000256" key="4">
    <source>
        <dbReference type="ARBA" id="ARBA00022679"/>
    </source>
</evidence>
<feature type="binding site" evidence="6">
    <location>
        <position position="151"/>
    </location>
    <ligand>
        <name>S-adenosyl-L-methionine</name>
        <dbReference type="ChEBI" id="CHEBI:59789"/>
    </ligand>
</feature>
<keyword evidence="6" id="KW-0539">Nucleus</keyword>
<dbReference type="HOGENOM" id="CLU_035060_0_0_1"/>
<name>A7TJW6_VANPO</name>
<accession>A7TJW6</accession>
<dbReference type="PhylomeDB" id="A7TJW6"/>
<organism evidence="11">
    <name type="scientific">Vanderwaltozyma polyspora (strain ATCC 22028 / DSM 70294 / BCRC 21397 / CBS 2163 / NBRC 10782 / NRRL Y-8283 / UCD 57-17)</name>
    <name type="common">Kluyveromyces polysporus</name>
    <dbReference type="NCBI Taxonomy" id="436907"/>
    <lineage>
        <taxon>Eukaryota</taxon>
        <taxon>Fungi</taxon>
        <taxon>Dikarya</taxon>
        <taxon>Ascomycota</taxon>
        <taxon>Saccharomycotina</taxon>
        <taxon>Saccharomycetes</taxon>
        <taxon>Saccharomycetales</taxon>
        <taxon>Saccharomycetaceae</taxon>
        <taxon>Vanderwaltozyma</taxon>
    </lineage>
</organism>
<keyword evidence="11" id="KW-1185">Reference proteome</keyword>
<comment type="catalytic activity">
    <reaction evidence="6">
        <text>N(1)-methylpseudouridine(1191) in yeast 18S rRNA + S-adenosyl-L-methionine = N(1)-methyl-N(3)-[(3S)-3-amino-3-carboxypropyl]pseudouridine(1191) in yeast 18S rRNA + S-methyl-5'-thioadenosine + H(+)</text>
        <dbReference type="Rhea" id="RHEA:63300"/>
        <dbReference type="Rhea" id="RHEA-COMP:13852"/>
        <dbReference type="Rhea" id="RHEA-COMP:16309"/>
        <dbReference type="ChEBI" id="CHEBI:15378"/>
        <dbReference type="ChEBI" id="CHEBI:17509"/>
        <dbReference type="ChEBI" id="CHEBI:59789"/>
        <dbReference type="ChEBI" id="CHEBI:74890"/>
        <dbReference type="ChEBI" id="CHEBI:146234"/>
    </reaction>
</comment>
<dbReference type="GO" id="GO:0005634">
    <property type="term" value="C:nucleus"/>
    <property type="evidence" value="ECO:0007669"/>
    <property type="project" value="UniProtKB-SubCell"/>
</dbReference>
<feature type="binding site" evidence="6">
    <location>
        <position position="136"/>
    </location>
    <ligand>
        <name>S-adenosyl-L-methionine</name>
        <dbReference type="ChEBI" id="CHEBI:59789"/>
    </ligand>
</feature>
<comment type="function">
    <text evidence="6">Aminocarboxypropyltransferase that catalyzes the aminocarboxypropyl transfer on pseudouridine at position 1191 (Psi1191) in 18S rRNA. It constitutes the last step in biosynthesis of the hypermodified N1-methyl-N3-(3-amino-3-carboxypropyl) pseudouridine (m1acp3-Psi) conserved in eukaryotic 18S rRNA.</text>
</comment>
<feature type="compositionally biased region" description="Acidic residues" evidence="7">
    <location>
        <begin position="332"/>
        <end position="355"/>
    </location>
</feature>
<dbReference type="AlphaFoldDB" id="A7TJW6"/>
<feature type="compositionally biased region" description="Basic and acidic residues" evidence="7">
    <location>
        <begin position="356"/>
        <end position="366"/>
    </location>
</feature>
<dbReference type="Pfam" id="PF04068">
    <property type="entry name" value="Fer4_RLI"/>
    <property type="match status" value="1"/>
</dbReference>
<dbReference type="Proteomes" id="UP000000267">
    <property type="component" value="Unassembled WGS sequence"/>
</dbReference>
<dbReference type="HAMAP" id="MF_01116">
    <property type="entry name" value="TSR3"/>
    <property type="match status" value="1"/>
</dbReference>
<dbReference type="eggNOG" id="KOG3154">
    <property type="taxonomic scope" value="Eukaryota"/>
</dbReference>